<protein>
    <recommendedName>
        <fullName evidence="3">Co-chaperonin GroES</fullName>
    </recommendedName>
    <alternativeName>
        <fullName evidence="3">10 kDa chaperonin</fullName>
    </alternativeName>
    <alternativeName>
        <fullName evidence="3">Chaperonin-10</fullName>
        <shortName evidence="3">Cpn10</shortName>
    </alternativeName>
</protein>
<dbReference type="SUPFAM" id="SSF50129">
    <property type="entry name" value="GroES-like"/>
    <property type="match status" value="1"/>
</dbReference>
<dbReference type="HAMAP" id="MF_00580">
    <property type="entry name" value="CH10"/>
    <property type="match status" value="1"/>
</dbReference>
<keyword evidence="2 3" id="KW-0143">Chaperone</keyword>
<dbReference type="GO" id="GO:0051087">
    <property type="term" value="F:protein-folding chaperone binding"/>
    <property type="evidence" value="ECO:0007669"/>
    <property type="project" value="TreeGrafter"/>
</dbReference>
<dbReference type="NCBIfam" id="NF001533">
    <property type="entry name" value="PRK00364.2-4"/>
    <property type="match status" value="1"/>
</dbReference>
<comment type="function">
    <text evidence="3 4">Together with the chaperonin GroEL, plays an essential role in assisting protein folding. The GroEL-GroES system forms a nano-cage that allows encapsulation of the non-native substrate proteins and provides a physical environment optimized to promote and accelerate protein folding. GroES binds to the apical surface of the GroEL ring, thereby capping the opening of the GroEL channel.</text>
</comment>
<dbReference type="InterPro" id="IPR018369">
    <property type="entry name" value="Chaprnonin_Cpn10_CS"/>
</dbReference>
<evidence type="ECO:0000256" key="1">
    <source>
        <dbReference type="ARBA" id="ARBA00006975"/>
    </source>
</evidence>
<dbReference type="InterPro" id="IPR020818">
    <property type="entry name" value="Chaperonin_GroES"/>
</dbReference>
<dbReference type="GO" id="GO:0005524">
    <property type="term" value="F:ATP binding"/>
    <property type="evidence" value="ECO:0007669"/>
    <property type="project" value="InterPro"/>
</dbReference>
<dbReference type="GO" id="GO:0005737">
    <property type="term" value="C:cytoplasm"/>
    <property type="evidence" value="ECO:0007669"/>
    <property type="project" value="UniProtKB-SubCell"/>
</dbReference>
<dbReference type="Proteomes" id="UP000634011">
    <property type="component" value="Unassembled WGS sequence"/>
</dbReference>
<evidence type="ECO:0000256" key="4">
    <source>
        <dbReference type="RuleBase" id="RU000535"/>
    </source>
</evidence>
<evidence type="ECO:0000313" key="5">
    <source>
        <dbReference type="EMBL" id="MBC3862926.1"/>
    </source>
</evidence>
<dbReference type="PANTHER" id="PTHR10772">
    <property type="entry name" value="10 KDA HEAT SHOCK PROTEIN"/>
    <property type="match status" value="1"/>
</dbReference>
<dbReference type="InterPro" id="IPR011032">
    <property type="entry name" value="GroES-like_sf"/>
</dbReference>
<dbReference type="PANTHER" id="PTHR10772:SF58">
    <property type="entry name" value="CO-CHAPERONIN GROES"/>
    <property type="match status" value="1"/>
</dbReference>
<dbReference type="CDD" id="cd00320">
    <property type="entry name" value="cpn10"/>
    <property type="match status" value="1"/>
</dbReference>
<comment type="similarity">
    <text evidence="1 3 4">Belongs to the GroES chaperonin family.</text>
</comment>
<gene>
    <name evidence="3 5" type="primary">groES</name>
    <name evidence="3" type="synonym">groS</name>
    <name evidence="5" type="ORF">H8K32_12510</name>
</gene>
<name>A0A923HNR1_9BURK</name>
<dbReference type="NCBIfam" id="NF001534">
    <property type="entry name" value="PRK00364.2-5"/>
    <property type="match status" value="1"/>
</dbReference>
<dbReference type="GO" id="GO:0051082">
    <property type="term" value="F:unfolded protein binding"/>
    <property type="evidence" value="ECO:0007669"/>
    <property type="project" value="TreeGrafter"/>
</dbReference>
<dbReference type="GO" id="GO:0044183">
    <property type="term" value="F:protein folding chaperone"/>
    <property type="evidence" value="ECO:0007669"/>
    <property type="project" value="InterPro"/>
</dbReference>
<organism evidence="5 6">
    <name type="scientific">Undibacterium jejuense</name>
    <dbReference type="NCBI Taxonomy" id="1344949"/>
    <lineage>
        <taxon>Bacteria</taxon>
        <taxon>Pseudomonadati</taxon>
        <taxon>Pseudomonadota</taxon>
        <taxon>Betaproteobacteria</taxon>
        <taxon>Burkholderiales</taxon>
        <taxon>Oxalobacteraceae</taxon>
        <taxon>Undibacterium</taxon>
    </lineage>
</organism>
<keyword evidence="3" id="KW-0963">Cytoplasm</keyword>
<keyword evidence="6" id="KW-1185">Reference proteome</keyword>
<evidence type="ECO:0000256" key="2">
    <source>
        <dbReference type="ARBA" id="ARBA00023186"/>
    </source>
</evidence>
<dbReference type="GO" id="GO:0046872">
    <property type="term" value="F:metal ion binding"/>
    <property type="evidence" value="ECO:0007669"/>
    <property type="project" value="TreeGrafter"/>
</dbReference>
<dbReference type="InterPro" id="IPR037124">
    <property type="entry name" value="Chaperonin_GroES_sf"/>
</dbReference>
<reference evidence="5" key="1">
    <citation type="submission" date="2020-08" db="EMBL/GenBank/DDBJ databases">
        <title>Novel species isolated from subtropical streams in China.</title>
        <authorList>
            <person name="Lu H."/>
        </authorList>
    </citation>
    <scope>NUCLEOTIDE SEQUENCE</scope>
    <source>
        <strain evidence="5">KACC 12607</strain>
    </source>
</reference>
<dbReference type="FunFam" id="2.30.33.40:FF:000001">
    <property type="entry name" value="10 kDa chaperonin"/>
    <property type="match status" value="1"/>
</dbReference>
<sequence length="96" mass="10472">MNLRPLHDRLIVKRLDQETKTASGIVLPDAAAEKPDQGEVLAVGSGKQLDNGTVRALEVKVGDRVLFGKYSGQSVKVDGNEVLVMREEDIFAIVQK</sequence>
<dbReference type="AlphaFoldDB" id="A0A923HNR1"/>
<dbReference type="SMART" id="SM00883">
    <property type="entry name" value="Cpn10"/>
    <property type="match status" value="1"/>
</dbReference>
<evidence type="ECO:0000256" key="3">
    <source>
        <dbReference type="HAMAP-Rule" id="MF_00580"/>
    </source>
</evidence>
<dbReference type="RefSeq" id="WP_186912875.1">
    <property type="nucleotide sequence ID" value="NZ_JACOFV010000011.1"/>
</dbReference>
<comment type="subcellular location">
    <subcellularLocation>
        <location evidence="3">Cytoplasm</location>
    </subcellularLocation>
</comment>
<proteinExistence type="inferred from homology"/>
<dbReference type="EMBL" id="JACOFV010000011">
    <property type="protein sequence ID" value="MBC3862926.1"/>
    <property type="molecule type" value="Genomic_DNA"/>
</dbReference>
<accession>A0A923HNR1</accession>
<dbReference type="Gene3D" id="2.30.33.40">
    <property type="entry name" value="GroES chaperonin"/>
    <property type="match status" value="1"/>
</dbReference>
<dbReference type="NCBIfam" id="NF001527">
    <property type="entry name" value="PRK00364.1-2"/>
    <property type="match status" value="1"/>
</dbReference>
<dbReference type="NCBIfam" id="NF001531">
    <property type="entry name" value="PRK00364.2-2"/>
    <property type="match status" value="1"/>
</dbReference>
<comment type="subunit">
    <text evidence="3">Heptamer of 7 subunits arranged in a ring. Interacts with the chaperonin GroEL.</text>
</comment>
<comment type="caution">
    <text evidence="5">The sequence shown here is derived from an EMBL/GenBank/DDBJ whole genome shotgun (WGS) entry which is preliminary data.</text>
</comment>
<dbReference type="PROSITE" id="PS00681">
    <property type="entry name" value="CHAPERONINS_CPN10"/>
    <property type="match status" value="1"/>
</dbReference>
<evidence type="ECO:0000313" key="6">
    <source>
        <dbReference type="Proteomes" id="UP000634011"/>
    </source>
</evidence>
<dbReference type="Pfam" id="PF00166">
    <property type="entry name" value="Cpn10"/>
    <property type="match status" value="1"/>
</dbReference>
<dbReference type="PRINTS" id="PR00297">
    <property type="entry name" value="CHAPERONIN10"/>
</dbReference>